<organism evidence="3 4">
    <name type="scientific">Eiseniibacteriota bacterium</name>
    <dbReference type="NCBI Taxonomy" id="2212470"/>
    <lineage>
        <taxon>Bacteria</taxon>
        <taxon>Candidatus Eiseniibacteriota</taxon>
    </lineage>
</organism>
<dbReference type="InterPro" id="IPR051325">
    <property type="entry name" value="Nudix_hydrolase_domain"/>
</dbReference>
<comment type="caution">
    <text evidence="3">The sequence shown here is derived from an EMBL/GenBank/DDBJ whole genome shotgun (WGS) entry which is preliminary data.</text>
</comment>
<name>A0A538UBL7_UNCEI</name>
<dbReference type="PROSITE" id="PS00893">
    <property type="entry name" value="NUDIX_BOX"/>
    <property type="match status" value="1"/>
</dbReference>
<dbReference type="PROSITE" id="PS51462">
    <property type="entry name" value="NUDIX"/>
    <property type="match status" value="1"/>
</dbReference>
<evidence type="ECO:0000313" key="4">
    <source>
        <dbReference type="Proteomes" id="UP000319771"/>
    </source>
</evidence>
<dbReference type="CDD" id="cd04664">
    <property type="entry name" value="NUDIX_DHNTPase_like"/>
    <property type="match status" value="1"/>
</dbReference>
<reference evidence="3 4" key="1">
    <citation type="journal article" date="2019" name="Nat. Microbiol.">
        <title>Mediterranean grassland soil C-N compound turnover is dependent on rainfall and depth, and is mediated by genomically divergent microorganisms.</title>
        <authorList>
            <person name="Diamond S."/>
            <person name="Andeer P.F."/>
            <person name="Li Z."/>
            <person name="Crits-Christoph A."/>
            <person name="Burstein D."/>
            <person name="Anantharaman K."/>
            <person name="Lane K.R."/>
            <person name="Thomas B.C."/>
            <person name="Pan C."/>
            <person name="Northen T.R."/>
            <person name="Banfield J.F."/>
        </authorList>
    </citation>
    <scope>NUCLEOTIDE SEQUENCE [LARGE SCALE GENOMIC DNA]</scope>
    <source>
        <strain evidence="3">WS_11</strain>
    </source>
</reference>
<dbReference type="Proteomes" id="UP000319771">
    <property type="component" value="Unassembled WGS sequence"/>
</dbReference>
<dbReference type="GO" id="GO:0004081">
    <property type="term" value="F:bis(5'-nucleosyl)-tetraphosphatase (asymmetrical) activity"/>
    <property type="evidence" value="ECO:0007669"/>
    <property type="project" value="TreeGrafter"/>
</dbReference>
<dbReference type="AlphaFoldDB" id="A0A538UBL7"/>
<dbReference type="PANTHER" id="PTHR21340">
    <property type="entry name" value="DIADENOSINE 5,5-P1,P4-TETRAPHOSPHATE PYROPHOSPHOHYDROLASE MUTT"/>
    <property type="match status" value="1"/>
</dbReference>
<dbReference type="PANTHER" id="PTHR21340:SF0">
    <property type="entry name" value="BIS(5'-NUCLEOSYL)-TETRAPHOSPHATASE [ASYMMETRICAL]"/>
    <property type="match status" value="1"/>
</dbReference>
<dbReference type="InterPro" id="IPR015797">
    <property type="entry name" value="NUDIX_hydrolase-like_dom_sf"/>
</dbReference>
<dbReference type="InterPro" id="IPR020084">
    <property type="entry name" value="NUDIX_hydrolase_CS"/>
</dbReference>
<proteinExistence type="predicted"/>
<sequence length="170" mass="19008">MVSPTSLSCVAVPRLDANAIEVYVFRRRGRRTEFLALKRRPGGTLPGVWQPVTGTLRRGERAVTGARREVREETGLVPRRFWRLEHVTAYYEPRRDAIRFVSLFAAEVAPADAVRLSREHTAFRFLSAREAAGRFLWDSQRRGLAAVRAQVVGGGARARALAVAPATARR</sequence>
<protein>
    <submittedName>
        <fullName evidence="3">NUDIX domain-containing protein</fullName>
    </submittedName>
</protein>
<evidence type="ECO:0000259" key="2">
    <source>
        <dbReference type="PROSITE" id="PS51462"/>
    </source>
</evidence>
<keyword evidence="1" id="KW-0378">Hydrolase</keyword>
<dbReference type="InterPro" id="IPR000086">
    <property type="entry name" value="NUDIX_hydrolase_dom"/>
</dbReference>
<feature type="domain" description="Nudix hydrolase" evidence="2">
    <location>
        <begin position="15"/>
        <end position="149"/>
    </location>
</feature>
<evidence type="ECO:0000313" key="3">
    <source>
        <dbReference type="EMBL" id="TMQ73286.1"/>
    </source>
</evidence>
<dbReference type="GO" id="GO:0006167">
    <property type="term" value="P:AMP biosynthetic process"/>
    <property type="evidence" value="ECO:0007669"/>
    <property type="project" value="TreeGrafter"/>
</dbReference>
<dbReference type="Gene3D" id="3.90.79.10">
    <property type="entry name" value="Nucleoside Triphosphate Pyrophosphohydrolase"/>
    <property type="match status" value="1"/>
</dbReference>
<dbReference type="SUPFAM" id="SSF55811">
    <property type="entry name" value="Nudix"/>
    <property type="match status" value="1"/>
</dbReference>
<accession>A0A538UBL7</accession>
<evidence type="ECO:0000256" key="1">
    <source>
        <dbReference type="ARBA" id="ARBA00022801"/>
    </source>
</evidence>
<gene>
    <name evidence="3" type="ORF">E6K81_05075</name>
</gene>
<dbReference type="EMBL" id="VBPB01000075">
    <property type="protein sequence ID" value="TMQ73286.1"/>
    <property type="molecule type" value="Genomic_DNA"/>
</dbReference>
<dbReference type="Pfam" id="PF00293">
    <property type="entry name" value="NUDIX"/>
    <property type="match status" value="1"/>
</dbReference>
<dbReference type="GO" id="GO:0006754">
    <property type="term" value="P:ATP biosynthetic process"/>
    <property type="evidence" value="ECO:0007669"/>
    <property type="project" value="TreeGrafter"/>
</dbReference>